<dbReference type="RefSeq" id="WP_405311611.1">
    <property type="nucleotide sequence ID" value="NZ_CP088155.1"/>
</dbReference>
<dbReference type="SUPFAM" id="SSF56214">
    <property type="entry name" value="4'-phosphopantetheinyl transferase"/>
    <property type="match status" value="1"/>
</dbReference>
<protein>
    <submittedName>
        <fullName evidence="3">4'-phosphopantetheinyl transferase superfamily protein</fullName>
    </submittedName>
</protein>
<name>A0ABZ2TRU2_9BACT</name>
<evidence type="ECO:0000313" key="3">
    <source>
        <dbReference type="EMBL" id="WYM97261.1"/>
    </source>
</evidence>
<reference evidence="3" key="1">
    <citation type="submission" date="2021-11" db="EMBL/GenBank/DDBJ databases">
        <title>The first genome sequence of unculturable Mycoplasma faucium obtained by de novo assembly of metagenomic reads.</title>
        <authorList>
            <person name="Sabat A.J."/>
            <person name="Bathoorn E."/>
            <person name="Akkerboom V."/>
            <person name="Friedrich A.W."/>
        </authorList>
    </citation>
    <scope>NUCLEOTIDE SEQUENCE [LARGE SCALE GENOMIC DNA]</scope>
    <source>
        <strain evidence="3">UMCG-MFM1</strain>
    </source>
</reference>
<dbReference type="EMBL" id="CP088155">
    <property type="protein sequence ID" value="WYM97261.1"/>
    <property type="molecule type" value="Genomic_DNA"/>
</dbReference>
<accession>A0ABZ2TRU2</accession>
<dbReference type="Proteomes" id="UP001622612">
    <property type="component" value="Chromosome"/>
</dbReference>
<dbReference type="InterPro" id="IPR037143">
    <property type="entry name" value="4-PPantetheinyl_Trfase_dom_sf"/>
</dbReference>
<dbReference type="InterPro" id="IPR008278">
    <property type="entry name" value="4-PPantetheinyl_Trfase_dom"/>
</dbReference>
<gene>
    <name evidence="3" type="ORF">LQ356_03615</name>
</gene>
<dbReference type="Pfam" id="PF01648">
    <property type="entry name" value="ACPS"/>
    <property type="match status" value="1"/>
</dbReference>
<organism evidence="3 4">
    <name type="scientific">Metamycoplasma faucium</name>
    <dbReference type="NCBI Taxonomy" id="56142"/>
    <lineage>
        <taxon>Bacteria</taxon>
        <taxon>Bacillati</taxon>
        <taxon>Mycoplasmatota</taxon>
        <taxon>Mycoplasmoidales</taxon>
        <taxon>Metamycoplasmataceae</taxon>
        <taxon>Metamycoplasma</taxon>
    </lineage>
</organism>
<feature type="domain" description="4'-phosphopantetheinyl transferase" evidence="2">
    <location>
        <begin position="2"/>
        <end position="102"/>
    </location>
</feature>
<dbReference type="Gene3D" id="3.90.470.20">
    <property type="entry name" value="4'-phosphopantetheinyl transferase domain"/>
    <property type="match status" value="1"/>
</dbReference>
<evidence type="ECO:0000313" key="4">
    <source>
        <dbReference type="Proteomes" id="UP001622612"/>
    </source>
</evidence>
<dbReference type="GO" id="GO:0016740">
    <property type="term" value="F:transferase activity"/>
    <property type="evidence" value="ECO:0007669"/>
    <property type="project" value="UniProtKB-KW"/>
</dbReference>
<keyword evidence="4" id="KW-1185">Reference proteome</keyword>
<keyword evidence="1 3" id="KW-0808">Transferase</keyword>
<evidence type="ECO:0000259" key="2">
    <source>
        <dbReference type="Pfam" id="PF01648"/>
    </source>
</evidence>
<proteinExistence type="predicted"/>
<sequence length="105" mass="12418">MIGIDLTNKDRFKNNYENIAEKILHSSEKKLFLKLNSIDEKINFIASRWAIKEALFKCDNKYKNFSNISVIKDLFGRYIFEDLNDKFEISTSNEDKYIIAIVKDK</sequence>
<evidence type="ECO:0000256" key="1">
    <source>
        <dbReference type="ARBA" id="ARBA00022679"/>
    </source>
</evidence>